<dbReference type="InterPro" id="IPR036890">
    <property type="entry name" value="HATPase_C_sf"/>
</dbReference>
<keyword evidence="5" id="KW-0808">Transferase</keyword>
<evidence type="ECO:0000256" key="12">
    <source>
        <dbReference type="SAM" id="Phobius"/>
    </source>
</evidence>
<dbReference type="SUPFAM" id="SSF47384">
    <property type="entry name" value="Homodimeric domain of signal transducing histidine kinase"/>
    <property type="match status" value="1"/>
</dbReference>
<dbReference type="Pfam" id="PF00512">
    <property type="entry name" value="HisKA"/>
    <property type="match status" value="1"/>
</dbReference>
<evidence type="ECO:0000313" key="14">
    <source>
        <dbReference type="EMBL" id="SDD65691.1"/>
    </source>
</evidence>
<dbReference type="SMART" id="SM00387">
    <property type="entry name" value="HATPase_c"/>
    <property type="match status" value="1"/>
</dbReference>
<dbReference type="SMART" id="SM00388">
    <property type="entry name" value="HisKA"/>
    <property type="match status" value="1"/>
</dbReference>
<evidence type="ECO:0000256" key="11">
    <source>
        <dbReference type="SAM" id="MobiDB-lite"/>
    </source>
</evidence>
<dbReference type="AlphaFoldDB" id="A0A1G6WIP8"/>
<comment type="catalytic activity">
    <reaction evidence="1">
        <text>ATP + protein L-histidine = ADP + protein N-phospho-L-histidine.</text>
        <dbReference type="EC" id="2.7.13.3"/>
    </reaction>
</comment>
<evidence type="ECO:0000313" key="15">
    <source>
        <dbReference type="Proteomes" id="UP000199412"/>
    </source>
</evidence>
<sequence>MRRMSIIISALVAVAVPVAYALSGYLALNNDLAFKAQLNAERIARYAYGRPQAWPYAVEHLKVLITLTGKSNAAVRQQVCDANGVHIVDTTPNLAPPLMWQRRPILVRGEVVGSVGVGTSLWPLLFSTMAAMGVGLMIGALSWLVMRRLPQRSLEQSLAAIHRSHEKTHRQAASLTAVNNELNTQYQYIAETARRLEQARKDAEVANRSKSTFLATMSHELRTPLTAIIGFADMMESGVFGKIEQPNYSEYVRDINRSGHHLLSIINNMLDLSKVEAGRMELRPELVSVPDLLEDSVGVLETIAADAGVTLALSVADDLPRVRADEVKIKQVLLNLLSNAIKFTPPNGRVTASADLLDGDHVRVTVTDTGIGMATDELTHAMEPFRQVENPMTTKHFGTGLGLPVSKALVELHGGHFGLASVKGTGTTATITLPINGPKGGTQGPDAQNAEGPA</sequence>
<evidence type="ECO:0000256" key="10">
    <source>
        <dbReference type="ARBA" id="ARBA00023136"/>
    </source>
</evidence>
<dbReference type="GO" id="GO:0000155">
    <property type="term" value="F:phosphorelay sensor kinase activity"/>
    <property type="evidence" value="ECO:0007669"/>
    <property type="project" value="InterPro"/>
</dbReference>
<keyword evidence="12" id="KW-0812">Transmembrane</keyword>
<dbReference type="InterPro" id="IPR003661">
    <property type="entry name" value="HisK_dim/P_dom"/>
</dbReference>
<evidence type="ECO:0000256" key="7">
    <source>
        <dbReference type="ARBA" id="ARBA00022777"/>
    </source>
</evidence>
<evidence type="ECO:0000256" key="3">
    <source>
        <dbReference type="ARBA" id="ARBA00012438"/>
    </source>
</evidence>
<dbReference type="InterPro" id="IPR005467">
    <property type="entry name" value="His_kinase_dom"/>
</dbReference>
<evidence type="ECO:0000256" key="9">
    <source>
        <dbReference type="ARBA" id="ARBA00023012"/>
    </source>
</evidence>
<name>A0A1G6WIP8_9PROT</name>
<feature type="transmembrane region" description="Helical" evidence="12">
    <location>
        <begin position="124"/>
        <end position="146"/>
    </location>
</feature>
<dbReference type="EC" id="2.7.13.3" evidence="3"/>
<evidence type="ECO:0000256" key="5">
    <source>
        <dbReference type="ARBA" id="ARBA00022679"/>
    </source>
</evidence>
<evidence type="ECO:0000256" key="6">
    <source>
        <dbReference type="ARBA" id="ARBA00022741"/>
    </source>
</evidence>
<dbReference type="InterPro" id="IPR036097">
    <property type="entry name" value="HisK_dim/P_sf"/>
</dbReference>
<dbReference type="FunFam" id="1.10.287.130:FF:000038">
    <property type="entry name" value="Sensory transduction histidine kinase"/>
    <property type="match status" value="1"/>
</dbReference>
<dbReference type="GO" id="GO:0009927">
    <property type="term" value="F:histidine phosphotransfer kinase activity"/>
    <property type="evidence" value="ECO:0007669"/>
    <property type="project" value="TreeGrafter"/>
</dbReference>
<feature type="domain" description="Histidine kinase" evidence="13">
    <location>
        <begin position="216"/>
        <end position="437"/>
    </location>
</feature>
<evidence type="ECO:0000256" key="4">
    <source>
        <dbReference type="ARBA" id="ARBA00022553"/>
    </source>
</evidence>
<dbReference type="GO" id="GO:0005886">
    <property type="term" value="C:plasma membrane"/>
    <property type="evidence" value="ECO:0007669"/>
    <property type="project" value="TreeGrafter"/>
</dbReference>
<protein>
    <recommendedName>
        <fullName evidence="3">histidine kinase</fullName>
        <ecNumber evidence="3">2.7.13.3</ecNumber>
    </recommendedName>
</protein>
<keyword evidence="12" id="KW-1133">Transmembrane helix</keyword>
<dbReference type="GO" id="GO:0005524">
    <property type="term" value="F:ATP binding"/>
    <property type="evidence" value="ECO:0007669"/>
    <property type="project" value="UniProtKB-KW"/>
</dbReference>
<gene>
    <name evidence="14" type="ORF">SAMN05421720_101170</name>
</gene>
<keyword evidence="7 14" id="KW-0418">Kinase</keyword>
<proteinExistence type="predicted"/>
<dbReference type="Proteomes" id="UP000199412">
    <property type="component" value="Unassembled WGS sequence"/>
</dbReference>
<dbReference type="EMBL" id="FNAP01000001">
    <property type="protein sequence ID" value="SDD65691.1"/>
    <property type="molecule type" value="Genomic_DNA"/>
</dbReference>
<comment type="subcellular location">
    <subcellularLocation>
        <location evidence="2">Membrane</location>
    </subcellularLocation>
</comment>
<dbReference type="InterPro" id="IPR003594">
    <property type="entry name" value="HATPase_dom"/>
</dbReference>
<dbReference type="CDD" id="cd00082">
    <property type="entry name" value="HisKA"/>
    <property type="match status" value="1"/>
</dbReference>
<dbReference type="Gene3D" id="1.10.287.130">
    <property type="match status" value="1"/>
</dbReference>
<evidence type="ECO:0000256" key="1">
    <source>
        <dbReference type="ARBA" id="ARBA00000085"/>
    </source>
</evidence>
<keyword evidence="10 12" id="KW-0472">Membrane</keyword>
<evidence type="ECO:0000259" key="13">
    <source>
        <dbReference type="PROSITE" id="PS50109"/>
    </source>
</evidence>
<accession>A0A1G6WIP8</accession>
<feature type="region of interest" description="Disordered" evidence="11">
    <location>
        <begin position="434"/>
        <end position="454"/>
    </location>
</feature>
<dbReference type="Pfam" id="PF02518">
    <property type="entry name" value="HATPase_c"/>
    <property type="match status" value="1"/>
</dbReference>
<dbReference type="PANTHER" id="PTHR43047:SF72">
    <property type="entry name" value="OSMOSENSING HISTIDINE PROTEIN KINASE SLN1"/>
    <property type="match status" value="1"/>
</dbReference>
<dbReference type="InterPro" id="IPR004358">
    <property type="entry name" value="Sig_transdc_His_kin-like_C"/>
</dbReference>
<organism evidence="14 15">
    <name type="scientific">Rhodospira trueperi</name>
    <dbReference type="NCBI Taxonomy" id="69960"/>
    <lineage>
        <taxon>Bacteria</taxon>
        <taxon>Pseudomonadati</taxon>
        <taxon>Pseudomonadota</taxon>
        <taxon>Alphaproteobacteria</taxon>
        <taxon>Rhodospirillales</taxon>
        <taxon>Rhodospirillaceae</taxon>
        <taxon>Rhodospira</taxon>
    </lineage>
</organism>
<dbReference type="PROSITE" id="PS50109">
    <property type="entry name" value="HIS_KIN"/>
    <property type="match status" value="1"/>
</dbReference>
<evidence type="ECO:0000256" key="8">
    <source>
        <dbReference type="ARBA" id="ARBA00022840"/>
    </source>
</evidence>
<keyword evidence="4" id="KW-0597">Phosphoprotein</keyword>
<keyword evidence="15" id="KW-1185">Reference proteome</keyword>
<reference evidence="14 15" key="1">
    <citation type="submission" date="2016-10" db="EMBL/GenBank/DDBJ databases">
        <authorList>
            <person name="de Groot N.N."/>
        </authorList>
    </citation>
    <scope>NUCLEOTIDE SEQUENCE [LARGE SCALE GENOMIC DNA]</scope>
    <source>
        <strain evidence="14 15">ATCC 700224</strain>
    </source>
</reference>
<keyword evidence="8" id="KW-0067">ATP-binding</keyword>
<dbReference type="STRING" id="69960.SAMN05421720_101170"/>
<keyword evidence="9" id="KW-0902">Two-component regulatory system</keyword>
<keyword evidence="6" id="KW-0547">Nucleotide-binding</keyword>
<dbReference type="PRINTS" id="PR00344">
    <property type="entry name" value="BCTRLSENSOR"/>
</dbReference>
<dbReference type="SUPFAM" id="SSF55874">
    <property type="entry name" value="ATPase domain of HSP90 chaperone/DNA topoisomerase II/histidine kinase"/>
    <property type="match status" value="1"/>
</dbReference>
<evidence type="ECO:0000256" key="2">
    <source>
        <dbReference type="ARBA" id="ARBA00004370"/>
    </source>
</evidence>
<dbReference type="Gene3D" id="3.30.565.10">
    <property type="entry name" value="Histidine kinase-like ATPase, C-terminal domain"/>
    <property type="match status" value="1"/>
</dbReference>
<dbReference type="PANTHER" id="PTHR43047">
    <property type="entry name" value="TWO-COMPONENT HISTIDINE PROTEIN KINASE"/>
    <property type="match status" value="1"/>
</dbReference>